<keyword evidence="4" id="KW-1185">Reference proteome</keyword>
<dbReference type="PROSITE" id="PS50846">
    <property type="entry name" value="HMA_2"/>
    <property type="match status" value="1"/>
</dbReference>
<dbReference type="PANTHER" id="PTHR46594:SF4">
    <property type="entry name" value="P-TYPE CATION-TRANSPORTING ATPASE"/>
    <property type="match status" value="1"/>
</dbReference>
<dbReference type="OrthoDB" id="9813965at2"/>
<dbReference type="Pfam" id="PF00403">
    <property type="entry name" value="HMA"/>
    <property type="match status" value="1"/>
</dbReference>
<gene>
    <name evidence="3" type="ORF">DU000_09725</name>
</gene>
<keyword evidence="1" id="KW-0479">Metal-binding</keyword>
<evidence type="ECO:0000259" key="2">
    <source>
        <dbReference type="PROSITE" id="PS50846"/>
    </source>
</evidence>
<sequence length="68" mass="7213">MTKTKLLIEGMTCGGCVTAVTRVLSALPGVAAVQVMLDTHSADVEYDPEQVTVADFQRVVEDAGFEVV</sequence>
<evidence type="ECO:0000256" key="1">
    <source>
        <dbReference type="ARBA" id="ARBA00022723"/>
    </source>
</evidence>
<dbReference type="InterPro" id="IPR006121">
    <property type="entry name" value="HMA_dom"/>
</dbReference>
<dbReference type="PANTHER" id="PTHR46594">
    <property type="entry name" value="P-TYPE CATION-TRANSPORTING ATPASE"/>
    <property type="match status" value="1"/>
</dbReference>
<dbReference type="InterPro" id="IPR017969">
    <property type="entry name" value="Heavy-metal-associated_CS"/>
</dbReference>
<feature type="domain" description="HMA" evidence="2">
    <location>
        <begin position="2"/>
        <end position="68"/>
    </location>
</feature>
<dbReference type="PRINTS" id="PR00942">
    <property type="entry name" value="CUATPASEI"/>
</dbReference>
<comment type="caution">
    <text evidence="3">The sequence shown here is derived from an EMBL/GenBank/DDBJ whole genome shotgun (WGS) entry which is preliminary data.</text>
</comment>
<protein>
    <submittedName>
        <fullName evidence="3">Copper chaperone</fullName>
    </submittedName>
</protein>
<dbReference type="Proteomes" id="UP000252357">
    <property type="component" value="Unassembled WGS sequence"/>
</dbReference>
<name>A0A368L0W0_9BURK</name>
<proteinExistence type="predicted"/>
<dbReference type="AlphaFoldDB" id="A0A368L0W0"/>
<dbReference type="RefSeq" id="WP_114403217.1">
    <property type="nucleotide sequence ID" value="NZ_QPGB01000004.1"/>
</dbReference>
<dbReference type="GO" id="GO:0046872">
    <property type="term" value="F:metal ion binding"/>
    <property type="evidence" value="ECO:0007669"/>
    <property type="project" value="UniProtKB-KW"/>
</dbReference>
<accession>A0A368L0W0</accession>
<dbReference type="EMBL" id="QPGB01000004">
    <property type="protein sequence ID" value="RCS57075.1"/>
    <property type="molecule type" value="Genomic_DNA"/>
</dbReference>
<dbReference type="Gene3D" id="3.30.70.100">
    <property type="match status" value="1"/>
</dbReference>
<organism evidence="3 4">
    <name type="scientific">Parvibium lacunae</name>
    <dbReference type="NCBI Taxonomy" id="1888893"/>
    <lineage>
        <taxon>Bacteria</taxon>
        <taxon>Pseudomonadati</taxon>
        <taxon>Pseudomonadota</taxon>
        <taxon>Betaproteobacteria</taxon>
        <taxon>Burkholderiales</taxon>
        <taxon>Alcaligenaceae</taxon>
        <taxon>Parvibium</taxon>
    </lineage>
</organism>
<evidence type="ECO:0000313" key="3">
    <source>
        <dbReference type="EMBL" id="RCS57075.1"/>
    </source>
</evidence>
<dbReference type="SUPFAM" id="SSF55008">
    <property type="entry name" value="HMA, heavy metal-associated domain"/>
    <property type="match status" value="1"/>
</dbReference>
<dbReference type="FunFam" id="3.30.70.100:FF:000005">
    <property type="entry name" value="Copper-exporting P-type ATPase A"/>
    <property type="match status" value="1"/>
</dbReference>
<dbReference type="PROSITE" id="PS01047">
    <property type="entry name" value="HMA_1"/>
    <property type="match status" value="1"/>
</dbReference>
<reference evidence="3 4" key="1">
    <citation type="journal article" date="2018" name="Int. J. Syst. Evol. Microbiol.">
        <title>Parvibium lacunae gen. nov., sp. nov., a new member of the family Alcaligenaceae isolated from a freshwater pond.</title>
        <authorList>
            <person name="Chen W.M."/>
            <person name="Xie P.B."/>
            <person name="Hsu M.Y."/>
            <person name="Sheu S.Y."/>
        </authorList>
    </citation>
    <scope>NUCLEOTIDE SEQUENCE [LARGE SCALE GENOMIC DNA]</scope>
    <source>
        <strain evidence="3 4">KMB9</strain>
    </source>
</reference>
<evidence type="ECO:0000313" key="4">
    <source>
        <dbReference type="Proteomes" id="UP000252357"/>
    </source>
</evidence>
<dbReference type="InterPro" id="IPR036163">
    <property type="entry name" value="HMA_dom_sf"/>
</dbReference>
<dbReference type="CDD" id="cd00371">
    <property type="entry name" value="HMA"/>
    <property type="match status" value="1"/>
</dbReference>